<dbReference type="AlphaFoldDB" id="A0A6G0Q4Q1"/>
<protein>
    <submittedName>
        <fullName evidence="1">Uncharacterized protein</fullName>
    </submittedName>
</protein>
<reference evidence="1 2" key="1">
    <citation type="submission" date="2018-09" db="EMBL/GenBank/DDBJ databases">
        <title>Genomic investigation of the strawberry pathogen Phytophthora fragariae indicates pathogenicity is determined by transcriptional variation in three key races.</title>
        <authorList>
            <person name="Adams T.M."/>
            <person name="Armitage A.D."/>
            <person name="Sobczyk M.K."/>
            <person name="Bates H.J."/>
            <person name="Dunwell J.M."/>
            <person name="Nellist C.F."/>
            <person name="Harrison R.J."/>
        </authorList>
    </citation>
    <scope>NUCLEOTIDE SEQUENCE [LARGE SCALE GENOMIC DNA]</scope>
    <source>
        <strain evidence="1 2">NOV-77</strain>
    </source>
</reference>
<dbReference type="Proteomes" id="UP000486351">
    <property type="component" value="Unassembled WGS sequence"/>
</dbReference>
<evidence type="ECO:0000313" key="2">
    <source>
        <dbReference type="Proteomes" id="UP000486351"/>
    </source>
</evidence>
<organism evidence="1 2">
    <name type="scientific">Phytophthora fragariae</name>
    <dbReference type="NCBI Taxonomy" id="53985"/>
    <lineage>
        <taxon>Eukaryota</taxon>
        <taxon>Sar</taxon>
        <taxon>Stramenopiles</taxon>
        <taxon>Oomycota</taxon>
        <taxon>Peronosporomycetes</taxon>
        <taxon>Peronosporales</taxon>
        <taxon>Peronosporaceae</taxon>
        <taxon>Phytophthora</taxon>
    </lineage>
</organism>
<feature type="non-terminal residue" evidence="1">
    <location>
        <position position="35"/>
    </location>
</feature>
<gene>
    <name evidence="1" type="ORF">PF008_g31003</name>
</gene>
<sequence length="35" mass="3814">MDGRLSSLFPALIFQFATNSTTPPPMSTQNPSFVL</sequence>
<comment type="caution">
    <text evidence="1">The sequence shown here is derived from an EMBL/GenBank/DDBJ whole genome shotgun (WGS) entry which is preliminary data.</text>
</comment>
<dbReference type="EMBL" id="QXFY01006396">
    <property type="protein sequence ID" value="KAE9268903.1"/>
    <property type="molecule type" value="Genomic_DNA"/>
</dbReference>
<accession>A0A6G0Q4Q1</accession>
<name>A0A6G0Q4Q1_9STRA</name>
<proteinExistence type="predicted"/>
<evidence type="ECO:0000313" key="1">
    <source>
        <dbReference type="EMBL" id="KAE9268903.1"/>
    </source>
</evidence>